<evidence type="ECO:0000313" key="2">
    <source>
        <dbReference type="EMBL" id="XAY08314.1"/>
    </source>
</evidence>
<dbReference type="AlphaFoldDB" id="A0AAU7B432"/>
<dbReference type="RefSeq" id="WP_354699497.1">
    <property type="nucleotide sequence ID" value="NZ_CP114014.1"/>
</dbReference>
<feature type="transmembrane region" description="Helical" evidence="1">
    <location>
        <begin position="37"/>
        <end position="55"/>
    </location>
</feature>
<reference evidence="2" key="1">
    <citation type="submission" date="2022-12" db="EMBL/GenBank/DDBJ databases">
        <title>Paraconexibacter alkalitolerans sp. nov. and Baekduia alba sp. nov., isolated from soil and emended description of the genera Paraconexibacter (Chun et al., 2020) and Baekduia (An et al., 2020).</title>
        <authorList>
            <person name="Vieira S."/>
            <person name="Huber K.J."/>
            <person name="Geppert A."/>
            <person name="Wolf J."/>
            <person name="Neumann-Schaal M."/>
            <person name="Muesken M."/>
            <person name="Overmann J."/>
        </authorList>
    </citation>
    <scope>NUCLEOTIDE SEQUENCE</scope>
    <source>
        <strain evidence="2">AEG42_29</strain>
    </source>
</reference>
<feature type="transmembrane region" description="Helical" evidence="1">
    <location>
        <begin position="6"/>
        <end position="30"/>
    </location>
</feature>
<keyword evidence="1" id="KW-0812">Transmembrane</keyword>
<dbReference type="KEGG" id="parq:DSM112329_05214"/>
<dbReference type="EMBL" id="CP114014">
    <property type="protein sequence ID" value="XAY08314.1"/>
    <property type="molecule type" value="Genomic_DNA"/>
</dbReference>
<name>A0AAU7B432_9ACTN</name>
<keyword evidence="1" id="KW-1133">Transmembrane helix</keyword>
<feature type="transmembrane region" description="Helical" evidence="1">
    <location>
        <begin position="91"/>
        <end position="124"/>
    </location>
</feature>
<protein>
    <recommendedName>
        <fullName evidence="3">RDD domain-containing protein</fullName>
    </recommendedName>
</protein>
<evidence type="ECO:0000256" key="1">
    <source>
        <dbReference type="SAM" id="Phobius"/>
    </source>
</evidence>
<keyword evidence="1" id="KW-0472">Membrane</keyword>
<evidence type="ECO:0008006" key="3">
    <source>
        <dbReference type="Google" id="ProtNLM"/>
    </source>
</evidence>
<sequence length="176" mass="19021">MRFVDLLRTAVLLCGGAASTLAVLCLIGASQDADEKLVVYATAWWLIASILGSYLGRRNEASPPIARLLADSKAATMMPELRPGAVVVNRLWPLLVATLLAGGLAFLAPQIPGIAAGFTILWALTWRRQDQAVVAIEERDGVQFYVERTSPLQPVKLVRVPGLRREVPSLDGVPRP</sequence>
<organism evidence="2">
    <name type="scientific">Paraconexibacter sp. AEG42_29</name>
    <dbReference type="NCBI Taxonomy" id="2997339"/>
    <lineage>
        <taxon>Bacteria</taxon>
        <taxon>Bacillati</taxon>
        <taxon>Actinomycetota</taxon>
        <taxon>Thermoleophilia</taxon>
        <taxon>Solirubrobacterales</taxon>
        <taxon>Paraconexibacteraceae</taxon>
        <taxon>Paraconexibacter</taxon>
    </lineage>
</organism>
<accession>A0AAU7B432</accession>
<proteinExistence type="predicted"/>
<gene>
    <name evidence="2" type="ORF">DSM112329_05214</name>
</gene>